<comment type="function">
    <text evidence="1">Allows the formation of correctly charged Asn-tRNA(Asn) or Gln-tRNA(Gln) through the transamidation of misacylated Asp-tRNA(Asn) or Glu-tRNA(Gln) in organisms which lack either or both of asparaginyl-tRNA or glutaminyl-tRNA synthetases. The reaction takes place in the presence of glutamine and ATP through an activated phospho-Asp-tRNA(Asn) or phospho-Glu-tRNA(Gln).</text>
</comment>
<keyword evidence="1" id="KW-0067">ATP-binding</keyword>
<evidence type="ECO:0000313" key="3">
    <source>
        <dbReference type="Proteomes" id="UP001232493"/>
    </source>
</evidence>
<keyword evidence="3" id="KW-1185">Reference proteome</keyword>
<comment type="catalytic activity">
    <reaction evidence="1">
        <text>L-aspartyl-tRNA(Asn) + L-glutamine + ATP + H2O = L-asparaginyl-tRNA(Asn) + L-glutamate + ADP + phosphate + 2 H(+)</text>
        <dbReference type="Rhea" id="RHEA:14513"/>
        <dbReference type="Rhea" id="RHEA-COMP:9674"/>
        <dbReference type="Rhea" id="RHEA-COMP:9677"/>
        <dbReference type="ChEBI" id="CHEBI:15377"/>
        <dbReference type="ChEBI" id="CHEBI:15378"/>
        <dbReference type="ChEBI" id="CHEBI:29985"/>
        <dbReference type="ChEBI" id="CHEBI:30616"/>
        <dbReference type="ChEBI" id="CHEBI:43474"/>
        <dbReference type="ChEBI" id="CHEBI:58359"/>
        <dbReference type="ChEBI" id="CHEBI:78515"/>
        <dbReference type="ChEBI" id="CHEBI:78516"/>
        <dbReference type="ChEBI" id="CHEBI:456216"/>
    </reaction>
</comment>
<comment type="subunit">
    <text evidence="1">Heterotrimer of A, B and C subunits.</text>
</comment>
<evidence type="ECO:0000256" key="1">
    <source>
        <dbReference type="HAMAP-Rule" id="MF_00122"/>
    </source>
</evidence>
<dbReference type="InterPro" id="IPR036113">
    <property type="entry name" value="Asp/Glu-ADT_sf_sub_c"/>
</dbReference>
<keyword evidence="1" id="KW-0436">Ligase</keyword>
<comment type="catalytic activity">
    <reaction evidence="1">
        <text>L-glutamyl-tRNA(Gln) + L-glutamine + ATP + H2O = L-glutaminyl-tRNA(Gln) + L-glutamate + ADP + phosphate + H(+)</text>
        <dbReference type="Rhea" id="RHEA:17521"/>
        <dbReference type="Rhea" id="RHEA-COMP:9681"/>
        <dbReference type="Rhea" id="RHEA-COMP:9684"/>
        <dbReference type="ChEBI" id="CHEBI:15377"/>
        <dbReference type="ChEBI" id="CHEBI:15378"/>
        <dbReference type="ChEBI" id="CHEBI:29985"/>
        <dbReference type="ChEBI" id="CHEBI:30616"/>
        <dbReference type="ChEBI" id="CHEBI:43474"/>
        <dbReference type="ChEBI" id="CHEBI:58359"/>
        <dbReference type="ChEBI" id="CHEBI:78520"/>
        <dbReference type="ChEBI" id="CHEBI:78521"/>
        <dbReference type="ChEBI" id="CHEBI:456216"/>
    </reaction>
</comment>
<dbReference type="NCBIfam" id="TIGR00135">
    <property type="entry name" value="gatC"/>
    <property type="match status" value="1"/>
</dbReference>
<dbReference type="Gene3D" id="1.10.20.60">
    <property type="entry name" value="Glu-tRNAGln amidotransferase C subunit, N-terminal domain"/>
    <property type="match status" value="1"/>
</dbReference>
<comment type="similarity">
    <text evidence="1">Belongs to the GatC family.</text>
</comment>
<keyword evidence="1" id="KW-0648">Protein biosynthesis</keyword>
<dbReference type="SUPFAM" id="SSF141000">
    <property type="entry name" value="Glu-tRNAGln amidotransferase C subunit"/>
    <property type="match status" value="1"/>
</dbReference>
<dbReference type="HAMAP" id="MF_00122">
    <property type="entry name" value="GatC"/>
    <property type="match status" value="1"/>
</dbReference>
<proteinExistence type="inferred from homology"/>
<evidence type="ECO:0000313" key="2">
    <source>
        <dbReference type="EMBL" id="WGS64787.1"/>
    </source>
</evidence>
<keyword evidence="1" id="KW-0547">Nucleotide-binding</keyword>
<sequence>MINVNDELIEKLEKLSMIKLSTQEKEIIKKDLIEILKYMEMIDEVNIENVNPLFSPVENILKNVFHIDETKQSKALEKIINEFPIKRDNLLKVPGIQN</sequence>
<dbReference type="Pfam" id="PF02686">
    <property type="entry name" value="GatC"/>
    <property type="match status" value="1"/>
</dbReference>
<organism evidence="2 3">
    <name type="scientific">Marinitoga aeolica</name>
    <dbReference type="NCBI Taxonomy" id="2809031"/>
    <lineage>
        <taxon>Bacteria</taxon>
        <taxon>Thermotogati</taxon>
        <taxon>Thermotogota</taxon>
        <taxon>Thermotogae</taxon>
        <taxon>Petrotogales</taxon>
        <taxon>Petrotogaceae</taxon>
        <taxon>Marinitoga</taxon>
    </lineage>
</organism>
<reference evidence="2 3" key="1">
    <citation type="submission" date="2021-02" db="EMBL/GenBank/DDBJ databases">
        <title>Characterization of Marinitoga sp. nov. str. BP5-C20A.</title>
        <authorList>
            <person name="Erauso G."/>
            <person name="Postec A."/>
        </authorList>
    </citation>
    <scope>NUCLEOTIDE SEQUENCE [LARGE SCALE GENOMIC DNA]</scope>
    <source>
        <strain evidence="2 3">BP5-C20A</strain>
    </source>
</reference>
<dbReference type="Proteomes" id="UP001232493">
    <property type="component" value="Chromosome"/>
</dbReference>
<accession>A0ABY8PQ90</accession>
<dbReference type="EMBL" id="CP069362">
    <property type="protein sequence ID" value="WGS64787.1"/>
    <property type="molecule type" value="Genomic_DNA"/>
</dbReference>
<gene>
    <name evidence="1 2" type="primary">gatC</name>
    <name evidence="2" type="ORF">JRV97_10575</name>
</gene>
<protein>
    <recommendedName>
        <fullName evidence="1">Aspartyl/glutamyl-tRNA(Asn/Gln) amidotransferase subunit C</fullName>
        <shortName evidence="1">Asp/Glu-ADT subunit C</shortName>
        <ecNumber evidence="1">6.3.5.-</ecNumber>
    </recommendedName>
</protein>
<dbReference type="RefSeq" id="WP_280998692.1">
    <property type="nucleotide sequence ID" value="NZ_CP069362.1"/>
</dbReference>
<name>A0ABY8PQ90_9BACT</name>
<dbReference type="InterPro" id="IPR003837">
    <property type="entry name" value="GatC"/>
</dbReference>
<dbReference type="EC" id="6.3.5.-" evidence="1"/>